<dbReference type="GO" id="GO:0043565">
    <property type="term" value="F:sequence-specific DNA binding"/>
    <property type="evidence" value="ECO:0007669"/>
    <property type="project" value="InterPro"/>
</dbReference>
<dbReference type="RefSeq" id="WP_110309268.1">
    <property type="nucleotide sequence ID" value="NZ_QICL01000002.1"/>
</dbReference>
<dbReference type="CDD" id="cd00075">
    <property type="entry name" value="HATPase"/>
    <property type="match status" value="1"/>
</dbReference>
<keyword evidence="10" id="KW-0812">Transmembrane</keyword>
<dbReference type="InterPro" id="IPR004358">
    <property type="entry name" value="Sig_transdc_His_kin-like_C"/>
</dbReference>
<dbReference type="PROSITE" id="PS50109">
    <property type="entry name" value="HIS_KIN"/>
    <property type="match status" value="1"/>
</dbReference>
<feature type="transmembrane region" description="Helical" evidence="10">
    <location>
        <begin position="12"/>
        <end position="34"/>
    </location>
</feature>
<name>A0A2V3PUI4_9BACT</name>
<dbReference type="PANTHER" id="PTHR43547:SF2">
    <property type="entry name" value="HYBRID SIGNAL TRANSDUCTION HISTIDINE KINASE C"/>
    <property type="match status" value="1"/>
</dbReference>
<comment type="caution">
    <text evidence="14">The sequence shown here is derived from an EMBL/GenBank/DDBJ whole genome shotgun (WGS) entry which is preliminary data.</text>
</comment>
<dbReference type="InterPro" id="IPR018060">
    <property type="entry name" value="HTH_AraC"/>
</dbReference>
<evidence type="ECO:0000259" key="13">
    <source>
        <dbReference type="PROSITE" id="PS50110"/>
    </source>
</evidence>
<dbReference type="InterPro" id="IPR018062">
    <property type="entry name" value="HTH_AraC-typ_CS"/>
</dbReference>
<dbReference type="InterPro" id="IPR005467">
    <property type="entry name" value="His_kinase_dom"/>
</dbReference>
<dbReference type="Gene3D" id="1.10.10.60">
    <property type="entry name" value="Homeodomain-like"/>
    <property type="match status" value="1"/>
</dbReference>
<dbReference type="InterPro" id="IPR003661">
    <property type="entry name" value="HisK_dim/P_dom"/>
</dbReference>
<dbReference type="InterPro" id="IPR003594">
    <property type="entry name" value="HATPase_dom"/>
</dbReference>
<dbReference type="CDD" id="cd00082">
    <property type="entry name" value="HisKA"/>
    <property type="match status" value="1"/>
</dbReference>
<keyword evidence="10" id="KW-1133">Transmembrane helix</keyword>
<dbReference type="SUPFAM" id="SSF46689">
    <property type="entry name" value="Homeodomain-like"/>
    <property type="match status" value="1"/>
</dbReference>
<evidence type="ECO:0000256" key="10">
    <source>
        <dbReference type="SAM" id="Phobius"/>
    </source>
</evidence>
<dbReference type="OrthoDB" id="717811at2"/>
<evidence type="ECO:0000256" key="3">
    <source>
        <dbReference type="ARBA" id="ARBA00022553"/>
    </source>
</evidence>
<evidence type="ECO:0000256" key="8">
    <source>
        <dbReference type="ARBA" id="ARBA00023163"/>
    </source>
</evidence>
<dbReference type="EC" id="2.7.13.3" evidence="2"/>
<protein>
    <recommendedName>
        <fullName evidence="2">histidine kinase</fullName>
        <ecNumber evidence="2">2.7.13.3</ecNumber>
    </recommendedName>
</protein>
<keyword evidence="4" id="KW-0808">Transferase</keyword>
<dbReference type="Gene3D" id="3.30.565.10">
    <property type="entry name" value="Histidine kinase-like ATPase, C-terminal domain"/>
    <property type="match status" value="1"/>
</dbReference>
<dbReference type="SUPFAM" id="SSF52172">
    <property type="entry name" value="CheY-like"/>
    <property type="match status" value="1"/>
</dbReference>
<dbReference type="PROSITE" id="PS01124">
    <property type="entry name" value="HTH_ARAC_FAMILY_2"/>
    <property type="match status" value="1"/>
</dbReference>
<keyword evidence="5 14" id="KW-0418">Kinase</keyword>
<dbReference type="Gene3D" id="3.40.50.2300">
    <property type="match status" value="1"/>
</dbReference>
<evidence type="ECO:0000256" key="4">
    <source>
        <dbReference type="ARBA" id="ARBA00022679"/>
    </source>
</evidence>
<keyword evidence="8" id="KW-0804">Transcription</keyword>
<gene>
    <name evidence="14" type="ORF">CLV62_1021</name>
</gene>
<dbReference type="SMART" id="SM00387">
    <property type="entry name" value="HATPase_c"/>
    <property type="match status" value="1"/>
</dbReference>
<dbReference type="PANTHER" id="PTHR43547">
    <property type="entry name" value="TWO-COMPONENT HISTIDINE KINASE"/>
    <property type="match status" value="1"/>
</dbReference>
<feature type="domain" description="Histidine kinase" evidence="12">
    <location>
        <begin position="68"/>
        <end position="283"/>
    </location>
</feature>
<dbReference type="SMART" id="SM00342">
    <property type="entry name" value="HTH_ARAC"/>
    <property type="match status" value="1"/>
</dbReference>
<evidence type="ECO:0000256" key="9">
    <source>
        <dbReference type="PROSITE-ProRule" id="PRU00169"/>
    </source>
</evidence>
<dbReference type="SUPFAM" id="SSF47384">
    <property type="entry name" value="Homodimeric domain of signal transducing histidine kinase"/>
    <property type="match status" value="1"/>
</dbReference>
<sequence length="571" mass="65423">MGKIIITPPFWWNEWSICFYIIVVITLLILLLNFQKRKEEKKNKEKIDKMKADQEKEAYDSKINFFTNIAHEIRTPVSLIIGPLEQITANSHSLPEDIVSDLTIIDRNSQRLLSLVNQLLDFRKIERETIRISLSDQNIYEFLLAIHDRFKSFIEHKSIKFIYSYNDKNFRTGIDVENLTKVVSNLLNNASKYTKDYIELNLHVDTAADKYSISVIDNGMGIPENERENIFKPFYQISGSDKSGTGIGLYLVKSIIDACAGKITIESEMGKGLTFSVELPIIHKIDSDKEETVESAVSIEKEKTDLENVYSYNQESLLEDKPTLLIVEDNLDMQYFLHKNFTASYHVLLANNGLEGIKMLEKNEVDIIISDIMMREMDGIEFCQRVKISILWNHIPVILLTAKTNIVSKIEALEIGADAYVEKPFSMSYLSAQINNLLESRKSLLKRFTETPFTSLKSIAGNKADEEFLTKLHDIIEKNISNVDFSVEQLAEELCISSSGLFAKIKNLAGITPNKLLLIVRLRKATELLAENKYRVNEVCYMTGFNSPSYFAKCFQKQYGVLPKDFNESRQ</sequence>
<reference evidence="14 15" key="1">
    <citation type="submission" date="2018-03" db="EMBL/GenBank/DDBJ databases">
        <title>Genomic Encyclopedia of Archaeal and Bacterial Type Strains, Phase II (KMG-II): from individual species to whole genera.</title>
        <authorList>
            <person name="Goeker M."/>
        </authorList>
    </citation>
    <scope>NUCLEOTIDE SEQUENCE [LARGE SCALE GENOMIC DNA]</scope>
    <source>
        <strain evidence="14 15">DSM 100214</strain>
    </source>
</reference>
<dbReference type="Gene3D" id="1.10.287.130">
    <property type="match status" value="1"/>
</dbReference>
<evidence type="ECO:0000256" key="7">
    <source>
        <dbReference type="ARBA" id="ARBA00023125"/>
    </source>
</evidence>
<proteinExistence type="predicted"/>
<dbReference type="InterPro" id="IPR011006">
    <property type="entry name" value="CheY-like_superfamily"/>
</dbReference>
<dbReference type="Pfam" id="PF00072">
    <property type="entry name" value="Response_reg"/>
    <property type="match status" value="1"/>
</dbReference>
<comment type="catalytic activity">
    <reaction evidence="1">
        <text>ATP + protein L-histidine = ADP + protein N-phospho-L-histidine.</text>
        <dbReference type="EC" id="2.7.13.3"/>
    </reaction>
</comment>
<dbReference type="FunFam" id="3.30.565.10:FF:000006">
    <property type="entry name" value="Sensor histidine kinase WalK"/>
    <property type="match status" value="1"/>
</dbReference>
<feature type="domain" description="Response regulatory" evidence="13">
    <location>
        <begin position="323"/>
        <end position="438"/>
    </location>
</feature>
<evidence type="ECO:0000256" key="6">
    <source>
        <dbReference type="ARBA" id="ARBA00023015"/>
    </source>
</evidence>
<feature type="modified residue" description="4-aspartylphosphate" evidence="9">
    <location>
        <position position="371"/>
    </location>
</feature>
<evidence type="ECO:0000256" key="2">
    <source>
        <dbReference type="ARBA" id="ARBA00012438"/>
    </source>
</evidence>
<dbReference type="AlphaFoldDB" id="A0A2V3PUI4"/>
<dbReference type="PROSITE" id="PS00041">
    <property type="entry name" value="HTH_ARAC_FAMILY_1"/>
    <property type="match status" value="1"/>
</dbReference>
<dbReference type="PROSITE" id="PS50110">
    <property type="entry name" value="RESPONSE_REGULATORY"/>
    <property type="match status" value="1"/>
</dbReference>
<dbReference type="Proteomes" id="UP000247973">
    <property type="component" value="Unassembled WGS sequence"/>
</dbReference>
<dbReference type="Pfam" id="PF12833">
    <property type="entry name" value="HTH_18"/>
    <property type="match status" value="1"/>
</dbReference>
<dbReference type="PRINTS" id="PR00344">
    <property type="entry name" value="BCTRLSENSOR"/>
</dbReference>
<evidence type="ECO:0000259" key="12">
    <source>
        <dbReference type="PROSITE" id="PS50109"/>
    </source>
</evidence>
<dbReference type="FunFam" id="1.10.10.60:FF:000284">
    <property type="entry name" value="Two-component system sensor histidine kinase/response regulator"/>
    <property type="match status" value="1"/>
</dbReference>
<evidence type="ECO:0000256" key="5">
    <source>
        <dbReference type="ARBA" id="ARBA00022777"/>
    </source>
</evidence>
<keyword evidence="10" id="KW-0472">Membrane</keyword>
<dbReference type="CDD" id="cd17574">
    <property type="entry name" value="REC_OmpR"/>
    <property type="match status" value="1"/>
</dbReference>
<dbReference type="InterPro" id="IPR009057">
    <property type="entry name" value="Homeodomain-like_sf"/>
</dbReference>
<dbReference type="FunFam" id="1.10.287.130:FF:000045">
    <property type="entry name" value="Two-component system sensor histidine kinase/response regulator"/>
    <property type="match status" value="1"/>
</dbReference>
<keyword evidence="6" id="KW-0805">Transcription regulation</keyword>
<dbReference type="InterPro" id="IPR036890">
    <property type="entry name" value="HATPase_C_sf"/>
</dbReference>
<dbReference type="Pfam" id="PF00512">
    <property type="entry name" value="HisKA"/>
    <property type="match status" value="1"/>
</dbReference>
<dbReference type="SUPFAM" id="SSF55874">
    <property type="entry name" value="ATPase domain of HSP90 chaperone/DNA topoisomerase II/histidine kinase"/>
    <property type="match status" value="1"/>
</dbReference>
<dbReference type="InterPro" id="IPR036097">
    <property type="entry name" value="HisK_dim/P_sf"/>
</dbReference>
<keyword evidence="3 9" id="KW-0597">Phosphoprotein</keyword>
<evidence type="ECO:0000256" key="1">
    <source>
        <dbReference type="ARBA" id="ARBA00000085"/>
    </source>
</evidence>
<dbReference type="EMBL" id="QICL01000002">
    <property type="protein sequence ID" value="PXV67971.1"/>
    <property type="molecule type" value="Genomic_DNA"/>
</dbReference>
<evidence type="ECO:0000313" key="14">
    <source>
        <dbReference type="EMBL" id="PXV67971.1"/>
    </source>
</evidence>
<dbReference type="SMART" id="SM00388">
    <property type="entry name" value="HisKA"/>
    <property type="match status" value="1"/>
</dbReference>
<organism evidence="14 15">
    <name type="scientific">Dysgonomonas alginatilytica</name>
    <dbReference type="NCBI Taxonomy" id="1605892"/>
    <lineage>
        <taxon>Bacteria</taxon>
        <taxon>Pseudomonadati</taxon>
        <taxon>Bacteroidota</taxon>
        <taxon>Bacteroidia</taxon>
        <taxon>Bacteroidales</taxon>
        <taxon>Dysgonomonadaceae</taxon>
        <taxon>Dysgonomonas</taxon>
    </lineage>
</organism>
<dbReference type="GO" id="GO:0003700">
    <property type="term" value="F:DNA-binding transcription factor activity"/>
    <property type="evidence" value="ECO:0007669"/>
    <property type="project" value="InterPro"/>
</dbReference>
<dbReference type="InterPro" id="IPR001789">
    <property type="entry name" value="Sig_transdc_resp-reg_receiver"/>
</dbReference>
<dbReference type="SMART" id="SM00448">
    <property type="entry name" value="REC"/>
    <property type="match status" value="1"/>
</dbReference>
<feature type="domain" description="HTH araC/xylS-type" evidence="11">
    <location>
        <begin position="470"/>
        <end position="569"/>
    </location>
</feature>
<dbReference type="Pfam" id="PF02518">
    <property type="entry name" value="HATPase_c"/>
    <property type="match status" value="1"/>
</dbReference>
<evidence type="ECO:0000259" key="11">
    <source>
        <dbReference type="PROSITE" id="PS01124"/>
    </source>
</evidence>
<evidence type="ECO:0000313" key="15">
    <source>
        <dbReference type="Proteomes" id="UP000247973"/>
    </source>
</evidence>
<keyword evidence="7" id="KW-0238">DNA-binding</keyword>
<accession>A0A2V3PUI4</accession>
<dbReference type="GO" id="GO:0000155">
    <property type="term" value="F:phosphorelay sensor kinase activity"/>
    <property type="evidence" value="ECO:0007669"/>
    <property type="project" value="InterPro"/>
</dbReference>
<keyword evidence="15" id="KW-1185">Reference proteome</keyword>